<keyword evidence="2" id="KW-0328">Glycosyltransferase</keyword>
<accession>A0A853FA00</accession>
<feature type="domain" description="Phosphoribosyltransferase" evidence="1">
    <location>
        <begin position="16"/>
        <end position="187"/>
    </location>
</feature>
<name>A0A853FA00_9BURK</name>
<dbReference type="InterPro" id="IPR029057">
    <property type="entry name" value="PRTase-like"/>
</dbReference>
<protein>
    <submittedName>
        <fullName evidence="2">Phosphoribosyltransferase</fullName>
    </submittedName>
</protein>
<dbReference type="OrthoDB" id="9810066at2"/>
<proteinExistence type="predicted"/>
<evidence type="ECO:0000313" key="2">
    <source>
        <dbReference type="EMBL" id="NYT36759.1"/>
    </source>
</evidence>
<evidence type="ECO:0000259" key="1">
    <source>
        <dbReference type="Pfam" id="PF00156"/>
    </source>
</evidence>
<comment type="caution">
    <text evidence="2">The sequence shown here is derived from an EMBL/GenBank/DDBJ whole genome shotgun (WGS) entry which is preliminary data.</text>
</comment>
<dbReference type="AlphaFoldDB" id="A0A853FA00"/>
<dbReference type="GO" id="GO:0016757">
    <property type="term" value="F:glycosyltransferase activity"/>
    <property type="evidence" value="ECO:0007669"/>
    <property type="project" value="UniProtKB-KW"/>
</dbReference>
<organism evidence="2 3">
    <name type="scientific">Allopusillimonas soli</name>
    <dbReference type="NCBI Taxonomy" id="659016"/>
    <lineage>
        <taxon>Bacteria</taxon>
        <taxon>Pseudomonadati</taxon>
        <taxon>Pseudomonadota</taxon>
        <taxon>Betaproteobacteria</taxon>
        <taxon>Burkholderiales</taxon>
        <taxon>Alcaligenaceae</taxon>
        <taxon>Allopusillimonas</taxon>
    </lineage>
</organism>
<gene>
    <name evidence="2" type="ORF">H0A68_07725</name>
</gene>
<sequence>MHTFFQNRRDAGHKLANALLHHRGRQTAFIVLGLPRGGMPVAAEVARTLGAPLDALVVRKLGMPGHNEYAMGALASGAVLVLDNRLIAAAGVKREAIEAVQVAEQDELLRREQCYRPGRPPLDLSGQEAILVDDGLATGATMQAAVLAARQAGAAFITVAVPVGSVQACARMEELADKVVCLHQPPDFQAVSIWYESFPQTSDEEVASILAHAQ</sequence>
<dbReference type="Gene3D" id="3.40.50.2020">
    <property type="match status" value="1"/>
</dbReference>
<dbReference type="RefSeq" id="WP_129968700.1">
    <property type="nucleotide sequence ID" value="NZ_JACCEW010000002.1"/>
</dbReference>
<dbReference type="Gene3D" id="3.30.1310.20">
    <property type="entry name" value="PRTase-like"/>
    <property type="match status" value="1"/>
</dbReference>
<reference evidence="2 3" key="1">
    <citation type="submission" date="2020-07" db="EMBL/GenBank/DDBJ databases">
        <title>Taxonomic revisions and descriptions of new bacterial species based on genomic comparisons in the high-G+C-content subgroup of the family Alcaligenaceae.</title>
        <authorList>
            <person name="Szabo A."/>
            <person name="Felfoldi T."/>
        </authorList>
    </citation>
    <scope>NUCLEOTIDE SEQUENCE [LARGE SCALE GENOMIC DNA]</scope>
    <source>
        <strain evidence="2 3">DSM 25264</strain>
    </source>
</reference>
<dbReference type="Proteomes" id="UP000580517">
    <property type="component" value="Unassembled WGS sequence"/>
</dbReference>
<keyword evidence="2" id="KW-0808">Transferase</keyword>
<keyword evidence="3" id="KW-1185">Reference proteome</keyword>
<evidence type="ECO:0000313" key="3">
    <source>
        <dbReference type="Proteomes" id="UP000580517"/>
    </source>
</evidence>
<dbReference type="SUPFAM" id="SSF53271">
    <property type="entry name" value="PRTase-like"/>
    <property type="match status" value="1"/>
</dbReference>
<dbReference type="CDD" id="cd06223">
    <property type="entry name" value="PRTases_typeI"/>
    <property type="match status" value="1"/>
</dbReference>
<dbReference type="Pfam" id="PF00156">
    <property type="entry name" value="Pribosyltran"/>
    <property type="match status" value="1"/>
</dbReference>
<dbReference type="InterPro" id="IPR000836">
    <property type="entry name" value="PRTase_dom"/>
</dbReference>
<dbReference type="EMBL" id="JACCEW010000002">
    <property type="protein sequence ID" value="NYT36759.1"/>
    <property type="molecule type" value="Genomic_DNA"/>
</dbReference>